<comment type="caution">
    <text evidence="6">The sequence shown here is derived from an EMBL/GenBank/DDBJ whole genome shotgun (WGS) entry which is preliminary data.</text>
</comment>
<dbReference type="GO" id="GO:0016709">
    <property type="term" value="F:oxidoreductase activity, acting on paired donors, with incorporation or reduction of molecular oxygen, NAD(P)H as one donor, and incorporation of one atom of oxygen"/>
    <property type="evidence" value="ECO:0007669"/>
    <property type="project" value="UniProtKB-ARBA"/>
</dbReference>
<keyword evidence="7" id="KW-1185">Reference proteome</keyword>
<protein>
    <submittedName>
        <fullName evidence="6">Polyketide hydroxylase</fullName>
    </submittedName>
</protein>
<sequence length="563" mass="59475">MAAEQTSVLVVGGSLTGLASAVFLAWHGVPVTLVERHPDLLMHPRLRGVSPRTVEAFRQVGLEPAIREASFAPGETFEWVLIRAETLADAEYASPTEEEGDPNPAGTTPCSFGPIDQDQVELLLRARARELGADVRFSTELTSFEQDDDGVRALLRDRRGGEAYEVRADYLIAADGGSSPVREHLGIEVEGPGALFHLVTALVDADLTPATRGREVAIAYLQRPQPYTTLMAHDDLGRRWVFSTGYAPDQESLEDFTDERVADMVRAAAGLPDVKVTLRPQIPGTDRKIFGFSIGAQVAREYRRGRVFLVGDAAHLMPPTGGLNGNTGVQDAQNLAWKLAAVLRGNAGPALLDSYHDERHATGHLTMGQAFARFGARMGPGTQVPLLEYSAVSMGYQYRSTAVLGAAEDASPLPQSELAGQPGTRAPHVPIRTRGKEISTIDLYGQDFVLLAGAEADGWLDAARTSAADLGVPVRCYRLGAPDDAAGGGDDGVAGADGVAGVVGLDGADGADAGVDIGARHGLHPDGALLVRPDGVVAWRCAGAAENPGAELSRVLRAVLARA</sequence>
<feature type="region of interest" description="Disordered" evidence="4">
    <location>
        <begin position="92"/>
        <end position="112"/>
    </location>
</feature>
<dbReference type="Gene3D" id="3.50.50.60">
    <property type="entry name" value="FAD/NAD(P)-binding domain"/>
    <property type="match status" value="1"/>
</dbReference>
<comment type="cofactor">
    <cofactor evidence="1">
        <name>FAD</name>
        <dbReference type="ChEBI" id="CHEBI:57692"/>
    </cofactor>
</comment>
<dbReference type="RefSeq" id="WP_192749322.1">
    <property type="nucleotide sequence ID" value="NZ_BAABJL010000002.1"/>
</dbReference>
<dbReference type="InterPro" id="IPR050641">
    <property type="entry name" value="RIFMO-like"/>
</dbReference>
<dbReference type="Pfam" id="PF01494">
    <property type="entry name" value="FAD_binding_3"/>
    <property type="match status" value="1"/>
</dbReference>
<dbReference type="InterPro" id="IPR036188">
    <property type="entry name" value="FAD/NAD-bd_sf"/>
</dbReference>
<dbReference type="AlphaFoldDB" id="A0A927MU50"/>
<gene>
    <name evidence="6" type="ORF">HEB94_001736</name>
</gene>
<reference evidence="6" key="1">
    <citation type="submission" date="2020-10" db="EMBL/GenBank/DDBJ databases">
        <title>Sequencing the genomes of 1000 actinobacteria strains.</title>
        <authorList>
            <person name="Klenk H.-P."/>
        </authorList>
    </citation>
    <scope>NUCLEOTIDE SEQUENCE</scope>
    <source>
        <strain evidence="6">DSM 45354</strain>
    </source>
</reference>
<accession>A0A927MU50</accession>
<dbReference type="Proteomes" id="UP000638648">
    <property type="component" value="Unassembled WGS sequence"/>
</dbReference>
<keyword evidence="3" id="KW-0274">FAD</keyword>
<evidence type="ECO:0000256" key="2">
    <source>
        <dbReference type="ARBA" id="ARBA00022630"/>
    </source>
</evidence>
<dbReference type="PANTHER" id="PTHR43004">
    <property type="entry name" value="TRK SYSTEM POTASSIUM UPTAKE PROTEIN"/>
    <property type="match status" value="1"/>
</dbReference>
<dbReference type="Gene3D" id="3.40.30.120">
    <property type="match status" value="1"/>
</dbReference>
<evidence type="ECO:0000313" key="7">
    <source>
        <dbReference type="Proteomes" id="UP000638648"/>
    </source>
</evidence>
<dbReference type="PANTHER" id="PTHR43004:SF19">
    <property type="entry name" value="BINDING MONOOXYGENASE, PUTATIVE (JCVI)-RELATED"/>
    <property type="match status" value="1"/>
</dbReference>
<dbReference type="Pfam" id="PF21274">
    <property type="entry name" value="Rng_hyd_C"/>
    <property type="match status" value="1"/>
</dbReference>
<dbReference type="SUPFAM" id="SSF51905">
    <property type="entry name" value="FAD/NAD(P)-binding domain"/>
    <property type="match status" value="1"/>
</dbReference>
<name>A0A927MU50_9ACTN</name>
<proteinExistence type="predicted"/>
<dbReference type="GO" id="GO:0071949">
    <property type="term" value="F:FAD binding"/>
    <property type="evidence" value="ECO:0007669"/>
    <property type="project" value="InterPro"/>
</dbReference>
<dbReference type="EMBL" id="JADBEM010000001">
    <property type="protein sequence ID" value="MBE1604888.1"/>
    <property type="molecule type" value="Genomic_DNA"/>
</dbReference>
<feature type="domain" description="FAD-binding" evidence="5">
    <location>
        <begin position="6"/>
        <end position="365"/>
    </location>
</feature>
<evidence type="ECO:0000259" key="5">
    <source>
        <dbReference type="Pfam" id="PF01494"/>
    </source>
</evidence>
<evidence type="ECO:0000313" key="6">
    <source>
        <dbReference type="EMBL" id="MBE1604888.1"/>
    </source>
</evidence>
<dbReference type="InterPro" id="IPR002938">
    <property type="entry name" value="FAD-bd"/>
</dbReference>
<keyword evidence="2" id="KW-0285">Flavoprotein</keyword>
<dbReference type="Gene3D" id="3.30.9.10">
    <property type="entry name" value="D-Amino Acid Oxidase, subunit A, domain 2"/>
    <property type="match status" value="1"/>
</dbReference>
<evidence type="ECO:0000256" key="3">
    <source>
        <dbReference type="ARBA" id="ARBA00022827"/>
    </source>
</evidence>
<dbReference type="PRINTS" id="PR00420">
    <property type="entry name" value="RNGMNOXGNASE"/>
</dbReference>
<evidence type="ECO:0000256" key="1">
    <source>
        <dbReference type="ARBA" id="ARBA00001974"/>
    </source>
</evidence>
<evidence type="ECO:0000256" key="4">
    <source>
        <dbReference type="SAM" id="MobiDB-lite"/>
    </source>
</evidence>
<organism evidence="6 7">
    <name type="scientific">Actinopolymorpha pittospori</name>
    <dbReference type="NCBI Taxonomy" id="648752"/>
    <lineage>
        <taxon>Bacteria</taxon>
        <taxon>Bacillati</taxon>
        <taxon>Actinomycetota</taxon>
        <taxon>Actinomycetes</taxon>
        <taxon>Propionibacteriales</taxon>
        <taxon>Actinopolymorphaceae</taxon>
        <taxon>Actinopolymorpha</taxon>
    </lineage>
</organism>